<dbReference type="RefSeq" id="WP_222975769.1">
    <property type="nucleotide sequence ID" value="NZ_JAINVZ010000004.1"/>
</dbReference>
<feature type="signal peptide" evidence="1">
    <location>
        <begin position="1"/>
        <end position="22"/>
    </location>
</feature>
<organism evidence="2 3">
    <name type="scientific">Streptantibioticus parmotrematis</name>
    <dbReference type="NCBI Taxonomy" id="2873249"/>
    <lineage>
        <taxon>Bacteria</taxon>
        <taxon>Bacillati</taxon>
        <taxon>Actinomycetota</taxon>
        <taxon>Actinomycetes</taxon>
        <taxon>Kitasatosporales</taxon>
        <taxon>Streptomycetaceae</taxon>
        <taxon>Streptantibioticus</taxon>
    </lineage>
</organism>
<keyword evidence="1" id="KW-0732">Signal</keyword>
<proteinExistence type="predicted"/>
<evidence type="ECO:0000313" key="2">
    <source>
        <dbReference type="EMBL" id="MBY8884911.1"/>
    </source>
</evidence>
<dbReference type="EMBL" id="JAINVZ010000004">
    <property type="protein sequence ID" value="MBY8884911.1"/>
    <property type="molecule type" value="Genomic_DNA"/>
</dbReference>
<name>A0ABS7QQ92_9ACTN</name>
<sequence>MALRTRVAAGVATLALSLTGLAAVAAPADAATPQAAAGHAHAVTPDVFRMNYFYGTGPTIPLATQTALLEAQMAGFRPYQCSTVQTTGQQGGYYVTILCESMS</sequence>
<keyword evidence="3" id="KW-1185">Reference proteome</keyword>
<gene>
    <name evidence="2" type="ORF">K7472_08620</name>
</gene>
<accession>A0ABS7QQ92</accession>
<protein>
    <submittedName>
        <fullName evidence="2">Uncharacterized protein</fullName>
    </submittedName>
</protein>
<feature type="chain" id="PRO_5045522286" evidence="1">
    <location>
        <begin position="23"/>
        <end position="103"/>
    </location>
</feature>
<dbReference type="Proteomes" id="UP001198565">
    <property type="component" value="Unassembled WGS sequence"/>
</dbReference>
<comment type="caution">
    <text evidence="2">The sequence shown here is derived from an EMBL/GenBank/DDBJ whole genome shotgun (WGS) entry which is preliminary data.</text>
</comment>
<evidence type="ECO:0000313" key="3">
    <source>
        <dbReference type="Proteomes" id="UP001198565"/>
    </source>
</evidence>
<reference evidence="2 3" key="1">
    <citation type="submission" date="2021-08" db="EMBL/GenBank/DDBJ databases">
        <title>Streptomyces sp. PTM05 isolated from lichen.</title>
        <authorList>
            <person name="Somphong A."/>
            <person name="Phongsopitanun W."/>
            <person name="Tanasupawat S."/>
        </authorList>
    </citation>
    <scope>NUCLEOTIDE SEQUENCE [LARGE SCALE GENOMIC DNA]</scope>
    <source>
        <strain evidence="2 3">Ptm05</strain>
    </source>
</reference>
<evidence type="ECO:0000256" key="1">
    <source>
        <dbReference type="SAM" id="SignalP"/>
    </source>
</evidence>